<dbReference type="RefSeq" id="WP_073630383.1">
    <property type="nucleotide sequence ID" value="NZ_FRXO01000006.1"/>
</dbReference>
<sequence length="162" mass="17240">MFLPLDLPPSVPQQPPAYMLVQAAAETASVEDQLVARAKADGWSDSQAGWIGKLGIAEKPDASASSKADVDAAYSAGRQALTAAYFDNALANGKSRLVAFLTVIDLEKQVMMRANLAPPDYSDEAVQKAYDAVELANEKGLSSNEQIEAGFEVLRLLAAKLQ</sequence>
<proteinExistence type="predicted"/>
<dbReference type="Proteomes" id="UP000186406">
    <property type="component" value="Unassembled WGS sequence"/>
</dbReference>
<evidence type="ECO:0000313" key="2">
    <source>
        <dbReference type="Proteomes" id="UP000186406"/>
    </source>
</evidence>
<gene>
    <name evidence="1" type="ORF">SAMN02745172_03153</name>
</gene>
<dbReference type="AlphaFoldDB" id="A0A1M7ZNK9"/>
<keyword evidence="2" id="KW-1185">Reference proteome</keyword>
<organism evidence="1 2">
    <name type="scientific">Pseudoxanthobacter soli DSM 19599</name>
    <dbReference type="NCBI Taxonomy" id="1123029"/>
    <lineage>
        <taxon>Bacteria</taxon>
        <taxon>Pseudomonadati</taxon>
        <taxon>Pseudomonadota</taxon>
        <taxon>Alphaproteobacteria</taxon>
        <taxon>Hyphomicrobiales</taxon>
        <taxon>Segnochrobactraceae</taxon>
        <taxon>Pseudoxanthobacter</taxon>
    </lineage>
</organism>
<dbReference type="STRING" id="1123029.SAMN02745172_03153"/>
<name>A0A1M7ZNK9_9HYPH</name>
<evidence type="ECO:0000313" key="1">
    <source>
        <dbReference type="EMBL" id="SHO66494.1"/>
    </source>
</evidence>
<protein>
    <submittedName>
        <fullName evidence="1">Uncharacterized protein</fullName>
    </submittedName>
</protein>
<reference evidence="1 2" key="1">
    <citation type="submission" date="2016-12" db="EMBL/GenBank/DDBJ databases">
        <authorList>
            <person name="Song W.-J."/>
            <person name="Kurnit D.M."/>
        </authorList>
    </citation>
    <scope>NUCLEOTIDE SEQUENCE [LARGE SCALE GENOMIC DNA]</scope>
    <source>
        <strain evidence="1 2">DSM 19599</strain>
    </source>
</reference>
<dbReference type="EMBL" id="FRXO01000006">
    <property type="protein sequence ID" value="SHO66494.1"/>
    <property type="molecule type" value="Genomic_DNA"/>
</dbReference>
<accession>A0A1M7ZNK9</accession>
<dbReference type="OrthoDB" id="8450513at2"/>